<reference evidence="1" key="1">
    <citation type="submission" date="2021-06" db="EMBL/GenBank/DDBJ databases">
        <authorList>
            <person name="Kallberg Y."/>
            <person name="Tangrot J."/>
            <person name="Rosling A."/>
        </authorList>
    </citation>
    <scope>NUCLEOTIDE SEQUENCE</scope>
    <source>
        <strain evidence="1">28 12/20/2015</strain>
    </source>
</reference>
<proteinExistence type="predicted"/>
<protein>
    <submittedName>
        <fullName evidence="1">17778_t:CDS:1</fullName>
    </submittedName>
</protein>
<name>A0ACA9R0C7_9GLOM</name>
<sequence length="144" mass="16279">SKVIADELHKYIKAWNLEHHITSITTDNGKNMVSAFPLLNQKDRCRRIKHLSCIAHTLQLAIRKGLAPAEVLDAIIQLQTDLYTSVNQDIKKDGNKLRKILLSDDNKVIPTINEIIFDLVNETSSSNNLFLNEDTVFGLNAEEI</sequence>
<comment type="caution">
    <text evidence="1">The sequence shown here is derived from an EMBL/GenBank/DDBJ whole genome shotgun (WGS) entry which is preliminary data.</text>
</comment>
<evidence type="ECO:0000313" key="1">
    <source>
        <dbReference type="EMBL" id="CAG8771189.1"/>
    </source>
</evidence>
<organism evidence="1 2">
    <name type="scientific">Cetraspora pellucida</name>
    <dbReference type="NCBI Taxonomy" id="1433469"/>
    <lineage>
        <taxon>Eukaryota</taxon>
        <taxon>Fungi</taxon>
        <taxon>Fungi incertae sedis</taxon>
        <taxon>Mucoromycota</taxon>
        <taxon>Glomeromycotina</taxon>
        <taxon>Glomeromycetes</taxon>
        <taxon>Diversisporales</taxon>
        <taxon>Gigasporaceae</taxon>
        <taxon>Cetraspora</taxon>
    </lineage>
</organism>
<accession>A0ACA9R0C7</accession>
<keyword evidence="2" id="KW-1185">Reference proteome</keyword>
<dbReference type="EMBL" id="CAJVPW010054147">
    <property type="protein sequence ID" value="CAG8771189.1"/>
    <property type="molecule type" value="Genomic_DNA"/>
</dbReference>
<gene>
    <name evidence="1" type="ORF">SPELUC_LOCUS15789</name>
</gene>
<feature type="non-terminal residue" evidence="1">
    <location>
        <position position="1"/>
    </location>
</feature>
<evidence type="ECO:0000313" key="2">
    <source>
        <dbReference type="Proteomes" id="UP000789366"/>
    </source>
</evidence>
<dbReference type="Proteomes" id="UP000789366">
    <property type="component" value="Unassembled WGS sequence"/>
</dbReference>